<feature type="repeat" description="TPR" evidence="3">
    <location>
        <begin position="1295"/>
        <end position="1328"/>
    </location>
</feature>
<name>A0A397VPS2_9GLOM</name>
<keyword evidence="2 3" id="KW-0802">TPR repeat</keyword>
<accession>A0A397VPS2</accession>
<reference evidence="4 5" key="1">
    <citation type="submission" date="2018-06" db="EMBL/GenBank/DDBJ databases">
        <title>Comparative genomics reveals the genomic features of Rhizophagus irregularis, R. cerebriforme, R. diaphanum and Gigaspora rosea, and their symbiotic lifestyle signature.</title>
        <authorList>
            <person name="Morin E."/>
            <person name="San Clemente H."/>
            <person name="Chen E.C.H."/>
            <person name="De La Providencia I."/>
            <person name="Hainaut M."/>
            <person name="Kuo A."/>
            <person name="Kohler A."/>
            <person name="Murat C."/>
            <person name="Tang N."/>
            <person name="Roy S."/>
            <person name="Loubradou J."/>
            <person name="Henrissat B."/>
            <person name="Grigoriev I.V."/>
            <person name="Corradi N."/>
            <person name="Roux C."/>
            <person name="Martin F.M."/>
        </authorList>
    </citation>
    <scope>NUCLEOTIDE SEQUENCE [LARGE SCALE GENOMIC DNA]</scope>
    <source>
        <strain evidence="4 5">DAOM 194757</strain>
    </source>
</reference>
<proteinExistence type="predicted"/>
<keyword evidence="5" id="KW-1185">Reference proteome</keyword>
<dbReference type="InterPro" id="IPR011990">
    <property type="entry name" value="TPR-like_helical_dom_sf"/>
</dbReference>
<keyword evidence="1" id="KW-0677">Repeat</keyword>
<feature type="repeat" description="TPR" evidence="3">
    <location>
        <begin position="1159"/>
        <end position="1192"/>
    </location>
</feature>
<evidence type="ECO:0000256" key="1">
    <source>
        <dbReference type="ARBA" id="ARBA00022737"/>
    </source>
</evidence>
<feature type="repeat" description="TPR" evidence="3">
    <location>
        <begin position="989"/>
        <end position="1022"/>
    </location>
</feature>
<dbReference type="Pfam" id="PF00515">
    <property type="entry name" value="TPR_1"/>
    <property type="match status" value="1"/>
</dbReference>
<evidence type="ECO:0000256" key="2">
    <source>
        <dbReference type="ARBA" id="ARBA00022803"/>
    </source>
</evidence>
<feature type="repeat" description="TPR" evidence="3">
    <location>
        <begin position="887"/>
        <end position="920"/>
    </location>
</feature>
<dbReference type="SUPFAM" id="SSF48452">
    <property type="entry name" value="TPR-like"/>
    <property type="match status" value="3"/>
</dbReference>
<organism evidence="4 5">
    <name type="scientific">Gigaspora rosea</name>
    <dbReference type="NCBI Taxonomy" id="44941"/>
    <lineage>
        <taxon>Eukaryota</taxon>
        <taxon>Fungi</taxon>
        <taxon>Fungi incertae sedis</taxon>
        <taxon>Mucoromycota</taxon>
        <taxon>Glomeromycotina</taxon>
        <taxon>Glomeromycetes</taxon>
        <taxon>Diversisporales</taxon>
        <taxon>Gigasporaceae</taxon>
        <taxon>Gigaspora</taxon>
    </lineage>
</organism>
<dbReference type="SMART" id="SM00028">
    <property type="entry name" value="TPR"/>
    <property type="match status" value="20"/>
</dbReference>
<dbReference type="PROSITE" id="PS50293">
    <property type="entry name" value="TPR_REGION"/>
    <property type="match status" value="1"/>
</dbReference>
<protein>
    <recommendedName>
        <fullName evidence="6">TPR-like protein</fullName>
    </recommendedName>
</protein>
<dbReference type="EMBL" id="QKWP01000214">
    <property type="protein sequence ID" value="RIB24484.1"/>
    <property type="molecule type" value="Genomic_DNA"/>
</dbReference>
<dbReference type="Pfam" id="PF13424">
    <property type="entry name" value="TPR_12"/>
    <property type="match status" value="1"/>
</dbReference>
<feature type="repeat" description="TPR" evidence="3">
    <location>
        <begin position="1261"/>
        <end position="1294"/>
    </location>
</feature>
<feature type="repeat" description="TPR" evidence="3">
    <location>
        <begin position="1125"/>
        <end position="1158"/>
    </location>
</feature>
<dbReference type="InterPro" id="IPR013083">
    <property type="entry name" value="Znf_RING/FYVE/PHD"/>
</dbReference>
<evidence type="ECO:0000313" key="4">
    <source>
        <dbReference type="EMBL" id="RIB24484.1"/>
    </source>
</evidence>
<feature type="repeat" description="TPR" evidence="3">
    <location>
        <begin position="921"/>
        <end position="954"/>
    </location>
</feature>
<dbReference type="Gene3D" id="3.30.40.10">
    <property type="entry name" value="Zinc/RING finger domain, C3HC4 (zinc finger)"/>
    <property type="match status" value="1"/>
</dbReference>
<dbReference type="GO" id="GO:0046813">
    <property type="term" value="P:receptor-mediated virion attachment to host cell"/>
    <property type="evidence" value="ECO:0007669"/>
    <property type="project" value="TreeGrafter"/>
</dbReference>
<evidence type="ECO:0000313" key="5">
    <source>
        <dbReference type="Proteomes" id="UP000266673"/>
    </source>
</evidence>
<feature type="repeat" description="TPR" evidence="3">
    <location>
        <begin position="1329"/>
        <end position="1362"/>
    </location>
</feature>
<feature type="repeat" description="TPR" evidence="3">
    <location>
        <begin position="955"/>
        <end position="988"/>
    </location>
</feature>
<dbReference type="OrthoDB" id="629492at2759"/>
<dbReference type="InterPro" id="IPR019734">
    <property type="entry name" value="TPR_rpt"/>
</dbReference>
<evidence type="ECO:0008006" key="6">
    <source>
        <dbReference type="Google" id="ProtNLM"/>
    </source>
</evidence>
<dbReference type="SUPFAM" id="SSF57850">
    <property type="entry name" value="RING/U-box"/>
    <property type="match status" value="1"/>
</dbReference>
<dbReference type="InterPro" id="IPR050498">
    <property type="entry name" value="Ycf3"/>
</dbReference>
<comment type="caution">
    <text evidence="4">The sequence shown here is derived from an EMBL/GenBank/DDBJ whole genome shotgun (WGS) entry which is preliminary data.</text>
</comment>
<feature type="repeat" description="TPR" evidence="3">
    <location>
        <begin position="1363"/>
        <end position="1396"/>
    </location>
</feature>
<dbReference type="Gene3D" id="1.25.40.10">
    <property type="entry name" value="Tetratricopeptide repeat domain"/>
    <property type="match status" value="8"/>
</dbReference>
<dbReference type="PANTHER" id="PTHR44858:SF1">
    <property type="entry name" value="UDP-N-ACETYLGLUCOSAMINE--PEPTIDE N-ACETYLGLUCOSAMINYLTRANSFERASE SPINDLY-RELATED"/>
    <property type="match status" value="1"/>
</dbReference>
<dbReference type="STRING" id="44941.A0A397VPS2"/>
<feature type="repeat" description="TPR" evidence="3">
    <location>
        <begin position="1193"/>
        <end position="1226"/>
    </location>
</feature>
<dbReference type="PROSITE" id="PS50005">
    <property type="entry name" value="TPR"/>
    <property type="match status" value="14"/>
</dbReference>
<feature type="repeat" description="TPR" evidence="3">
    <location>
        <begin position="1227"/>
        <end position="1260"/>
    </location>
</feature>
<dbReference type="PANTHER" id="PTHR44858">
    <property type="entry name" value="TETRATRICOPEPTIDE REPEAT PROTEIN 6"/>
    <property type="match status" value="1"/>
</dbReference>
<feature type="repeat" description="TPR" evidence="3">
    <location>
        <begin position="1023"/>
        <end position="1056"/>
    </location>
</feature>
<sequence>MEERHSIQSNTSKKIYIDSDRISYNSDTEKRDDLKATINHAKDLMKDFSDPSNLFGFKLLVEDFRIKLPSKLLINALKLLSDVSLFDYYTEDIISHFELHLRTWVATLERVVCSSIASILLNQEFYDKLYSSLVSFIDIHYHITLFFKQEVNLDIAGDNHLHFQNYNINFLLIHLRDSLHSIRNNKTRSDEFLKQGKDFLLSLIRTTSNGDSSVNILEILEGSPLIESLPKHNSFFNFNQSIPKWYQKWREFLFIHYSLEDLIKDSNHNILKHHNETLILEFLWQYIFDPDLDKNDLVDEDVSEILKSQEDFSSLFIEYRLTDLPYFLWFGILDFAQNLCKKISKPTILTFFYYLGLEVLKKSQFDYIQFKSLELILSLSYKNPELFENLVNEEIIKYSNSLSIDSLKKFKILVDNVNLKLRLDNKFIKNLTTSTSTIKKQYNDDTLLFKEKLSARKSDTLFKEIIKEHLTCPITGEITTNFFILGCNHLISYNSIKSRKIFLSMKNKSFKCPFCKAEIKQDSIYKLSRNSTLKGLGKTLEQVGYSMEMNIKKMNVDLKPSKFTLPTFNKAINSLQQHDYSAALIWLTRILHFYPKSYSIRCMRALASWKTEFYSQALNDLTMAIQLRPTKSLAYIYRCHIYLFSKKDDGALNDLEVALKIDPDNITALLYKAKIYSDKKKFNEAQSEIRKVVNKINYVHPILSILIEKFDKPHKMIFGLGNSLPIQLYNTDHVTISGYVLLHSCDNKDNKYNKDNKNNKNNKDLVMSCCVQAINHDEKNIIAIGIKGVLYYILGSFGKALVCFQEILEIFPSTIALDCYEKTYNTIGQHNKRWLKRLNKMIKQSFNQTNNFNSHQNNQKNDFNILKDQDEHFIRINVMLDTDPNNALALETRGLFYFGLGRLDDALLDLDKLMEVKSDNASTLRYRGAVYYMMSKFKESLSILNRSLDLDPDNAFALRNRGATYRMLNRHARSLKDLNQSLAIEPNNAFALMNRGATYRLMSRYEEALMDLNKSLRLEPCDAFALRNRGAVYCMLDRYDESLVDLNESLKIEPNNTFALNTRGATFRLLNRYEESLADLNKSLKLDFNDAWTLSDRGATYRLMNRFHEALADLNKSLEINPNNAWTLSVRGDTYRMIEKYDESLEDLNKSLEIEPNNADTLKFRGETFCKLGRYKDALEDLNISLEIDPNNAFALKVRGATFRLMKRFRSALADLNKSLKIEPNNSDALKFRGEVFCKLGRYEESLNDLNKSLEIESNNVFALNNRGIAYKSINKHDEALADLNKSLEIDPNNADTLKFRGEVYCKLGKYKDALIDANKSLEIEPDDAFALKVRGAVYHMMDRYEESLADLTRSLELEPDDPFALRNRGATYRMLSRYEEALVDLDKSLEMEPDNAFALMNHVAIFY</sequence>
<evidence type="ECO:0000256" key="3">
    <source>
        <dbReference type="PROSITE-ProRule" id="PRU00339"/>
    </source>
</evidence>
<feature type="repeat" description="TPR" evidence="3">
    <location>
        <begin position="1091"/>
        <end position="1124"/>
    </location>
</feature>
<gene>
    <name evidence="4" type="ORF">C2G38_2168426</name>
</gene>
<dbReference type="Proteomes" id="UP000266673">
    <property type="component" value="Unassembled WGS sequence"/>
</dbReference>